<dbReference type="InterPro" id="IPR036691">
    <property type="entry name" value="Endo/exonu/phosph_ase_sf"/>
</dbReference>
<organism evidence="1 2">
    <name type="scientific">Cirrhinus mrigala</name>
    <name type="common">Mrigala</name>
    <dbReference type="NCBI Taxonomy" id="683832"/>
    <lineage>
        <taxon>Eukaryota</taxon>
        <taxon>Metazoa</taxon>
        <taxon>Chordata</taxon>
        <taxon>Craniata</taxon>
        <taxon>Vertebrata</taxon>
        <taxon>Euteleostomi</taxon>
        <taxon>Actinopterygii</taxon>
        <taxon>Neopterygii</taxon>
        <taxon>Teleostei</taxon>
        <taxon>Ostariophysi</taxon>
        <taxon>Cypriniformes</taxon>
        <taxon>Cyprinidae</taxon>
        <taxon>Labeoninae</taxon>
        <taxon>Labeonini</taxon>
        <taxon>Cirrhinus</taxon>
    </lineage>
</organism>
<reference evidence="1 2" key="1">
    <citation type="submission" date="2024-05" db="EMBL/GenBank/DDBJ databases">
        <title>Genome sequencing and assembly of Indian major carp, Cirrhinus mrigala (Hamilton, 1822).</title>
        <authorList>
            <person name="Mohindra V."/>
            <person name="Chowdhury L.M."/>
            <person name="Lal K."/>
            <person name="Jena J.K."/>
        </authorList>
    </citation>
    <scope>NUCLEOTIDE SEQUENCE [LARGE SCALE GENOMIC DNA]</scope>
    <source>
        <strain evidence="1">CM1030</strain>
        <tissue evidence="1">Blood</tissue>
    </source>
</reference>
<dbReference type="EMBL" id="JAMKFB020000119">
    <property type="protein sequence ID" value="KAL0153333.1"/>
    <property type="molecule type" value="Genomic_DNA"/>
</dbReference>
<evidence type="ECO:0000313" key="1">
    <source>
        <dbReference type="EMBL" id="KAL0153333.1"/>
    </source>
</evidence>
<dbReference type="AlphaFoldDB" id="A0ABD0MZ09"/>
<gene>
    <name evidence="1" type="ORF">M9458_051371</name>
</gene>
<sequence length="139" mass="15969">MPELSALMKYDRDYRRTNLLCITETWLTEESDDISLEGYSLIRWDRDSQKSSKTIGGGLSMFVNDRWATNITVHETYCLTDYELLMVSFRPHYLPREFEQITVALVYVPGPNFTLAAEGIAASYNKALRNSADDPVFLL</sequence>
<keyword evidence="2" id="KW-1185">Reference proteome</keyword>
<comment type="caution">
    <text evidence="1">The sequence shown here is derived from an EMBL/GenBank/DDBJ whole genome shotgun (WGS) entry which is preliminary data.</text>
</comment>
<accession>A0ABD0MZ09</accession>
<dbReference type="Proteomes" id="UP001529510">
    <property type="component" value="Unassembled WGS sequence"/>
</dbReference>
<dbReference type="Gene3D" id="3.60.10.10">
    <property type="entry name" value="Endonuclease/exonuclease/phosphatase"/>
    <property type="match status" value="1"/>
</dbReference>
<name>A0ABD0MZ09_CIRMR</name>
<protein>
    <submittedName>
        <fullName evidence="1">Uncharacterized protein</fullName>
    </submittedName>
</protein>
<evidence type="ECO:0000313" key="2">
    <source>
        <dbReference type="Proteomes" id="UP001529510"/>
    </source>
</evidence>
<proteinExistence type="predicted"/>